<dbReference type="GO" id="GO:0008440">
    <property type="term" value="F:inositol-1,4,5-trisphosphate 3-kinase activity"/>
    <property type="evidence" value="ECO:0007669"/>
    <property type="project" value="TreeGrafter"/>
</dbReference>
<dbReference type="GO" id="GO:0032958">
    <property type="term" value="P:inositol phosphate biosynthetic process"/>
    <property type="evidence" value="ECO:0007669"/>
    <property type="project" value="InterPro"/>
</dbReference>
<evidence type="ECO:0000256" key="3">
    <source>
        <dbReference type="ARBA" id="ARBA00022777"/>
    </source>
</evidence>
<dbReference type="GO" id="GO:0046854">
    <property type="term" value="P:phosphatidylinositol phosphate biosynthetic process"/>
    <property type="evidence" value="ECO:0007669"/>
    <property type="project" value="TreeGrafter"/>
</dbReference>
<feature type="compositionally biased region" description="Low complexity" evidence="5">
    <location>
        <begin position="207"/>
        <end position="224"/>
    </location>
</feature>
<gene>
    <name evidence="6" type="ORF">DB88DRAFT_494759</name>
</gene>
<protein>
    <recommendedName>
        <fullName evidence="4">Kinase</fullName>
        <ecNumber evidence="4">2.7.-.-</ecNumber>
    </recommendedName>
</protein>
<dbReference type="SUPFAM" id="SSF56104">
    <property type="entry name" value="SAICAR synthase-like"/>
    <property type="match status" value="1"/>
</dbReference>
<evidence type="ECO:0000256" key="5">
    <source>
        <dbReference type="SAM" id="MobiDB-lite"/>
    </source>
</evidence>
<dbReference type="AlphaFoldDB" id="A0AAD9FNK6"/>
<feature type="region of interest" description="Disordered" evidence="5">
    <location>
        <begin position="316"/>
        <end position="368"/>
    </location>
</feature>
<dbReference type="InterPro" id="IPR005522">
    <property type="entry name" value="IPK"/>
</dbReference>
<evidence type="ECO:0000313" key="7">
    <source>
        <dbReference type="Proteomes" id="UP001182556"/>
    </source>
</evidence>
<dbReference type="PANTHER" id="PTHR12400">
    <property type="entry name" value="INOSITOL POLYPHOSPHATE KINASE"/>
    <property type="match status" value="1"/>
</dbReference>
<dbReference type="Proteomes" id="UP001182556">
    <property type="component" value="Unassembled WGS sequence"/>
</dbReference>
<sequence>MPPQPLSLDPHAGSTPLANQVAGHQNVLSDASGSLVIKPALPREIAFYHLLNSASRRDPVSALKPFVPQFYGTLRLEGRIDGAGQLSTEAMDDVAVVPESVVLGNLAHDYTRPCILDVKLGRVLAEPDATEAKKARMDKAAKSTTSWETGIRLTGCQTWHAPTQSYILTPKSFGKSITPAQLPDGLVRFFPLPTDSIPALASPPTPTSSTTTSPTSSAAPHLPLPPVDAAAPVAPATPTSGKAVSQYTSHAIRPKALLRVLSLIDNHLEQLQRVLQTLEARFIGSSVLIVYEGDPERLEDALDRWDAKQAQRALLASEGLGRGPADNDEDDDEDDDDSGLFEDEDDEDSSTSSDDDEDDGARADARKARRCPPVTVRMIDFAHTMLVEGEGPDEGVLKGLDTLRGLVRGRSELVRQAVYEDARGGDPAAA</sequence>
<dbReference type="GO" id="GO:0005737">
    <property type="term" value="C:cytoplasm"/>
    <property type="evidence" value="ECO:0007669"/>
    <property type="project" value="TreeGrafter"/>
</dbReference>
<evidence type="ECO:0000256" key="1">
    <source>
        <dbReference type="ARBA" id="ARBA00007374"/>
    </source>
</evidence>
<keyword evidence="2 4" id="KW-0808">Transferase</keyword>
<feature type="region of interest" description="Disordered" evidence="5">
    <location>
        <begin position="198"/>
        <end position="224"/>
    </location>
</feature>
<comment type="similarity">
    <text evidence="1 4">Belongs to the inositol phosphokinase (IPK) family.</text>
</comment>
<dbReference type="InterPro" id="IPR038286">
    <property type="entry name" value="IPK_sf"/>
</dbReference>
<keyword evidence="7" id="KW-1185">Reference proteome</keyword>
<dbReference type="Gene3D" id="3.30.470.160">
    <property type="entry name" value="Inositol polyphosphate kinase"/>
    <property type="match status" value="1"/>
</dbReference>
<proteinExistence type="inferred from homology"/>
<accession>A0AAD9FNK6</accession>
<dbReference type="GO" id="GO:0005634">
    <property type="term" value="C:nucleus"/>
    <property type="evidence" value="ECO:0007669"/>
    <property type="project" value="TreeGrafter"/>
</dbReference>
<dbReference type="Pfam" id="PF03770">
    <property type="entry name" value="IPK"/>
    <property type="match status" value="2"/>
</dbReference>
<evidence type="ECO:0000313" key="6">
    <source>
        <dbReference type="EMBL" id="KAK1922361.1"/>
    </source>
</evidence>
<name>A0AAD9FNK6_PAPLA</name>
<reference evidence="6" key="1">
    <citation type="submission" date="2023-02" db="EMBL/GenBank/DDBJ databases">
        <title>Identification and recombinant expression of a fungal hydrolase from Papiliotrema laurentii that hydrolyzes apple cutin and clears colloidal polyester polyurethane.</title>
        <authorList>
            <consortium name="DOE Joint Genome Institute"/>
            <person name="Roman V.A."/>
            <person name="Bojanowski C."/>
            <person name="Crable B.R."/>
            <person name="Wagner D.N."/>
            <person name="Hung C.S."/>
            <person name="Nadeau L.J."/>
            <person name="Schratz L."/>
            <person name="Haridas S."/>
            <person name="Pangilinan J."/>
            <person name="Lipzen A."/>
            <person name="Na H."/>
            <person name="Yan M."/>
            <person name="Ng V."/>
            <person name="Grigoriev I.V."/>
            <person name="Spatafora J.W."/>
            <person name="Barlow D."/>
            <person name="Biffinger J."/>
            <person name="Kelley-Loughnane N."/>
            <person name="Varaljay V.A."/>
            <person name="Crookes-Goodson W.J."/>
        </authorList>
    </citation>
    <scope>NUCLEOTIDE SEQUENCE</scope>
    <source>
        <strain evidence="6">5307AH</strain>
    </source>
</reference>
<evidence type="ECO:0000256" key="2">
    <source>
        <dbReference type="ARBA" id="ARBA00022679"/>
    </source>
</evidence>
<feature type="compositionally biased region" description="Acidic residues" evidence="5">
    <location>
        <begin position="326"/>
        <end position="359"/>
    </location>
</feature>
<dbReference type="PANTHER" id="PTHR12400:SF108">
    <property type="entry name" value="KINASE"/>
    <property type="match status" value="1"/>
</dbReference>
<dbReference type="EMBL" id="JAODAN010000008">
    <property type="protein sequence ID" value="KAK1922361.1"/>
    <property type="molecule type" value="Genomic_DNA"/>
</dbReference>
<comment type="caution">
    <text evidence="6">The sequence shown here is derived from an EMBL/GenBank/DDBJ whole genome shotgun (WGS) entry which is preliminary data.</text>
</comment>
<dbReference type="GO" id="GO:0000824">
    <property type="term" value="F:inositol-1,4,5,6-tetrakisphosphate 3-kinase activity"/>
    <property type="evidence" value="ECO:0007669"/>
    <property type="project" value="TreeGrafter"/>
</dbReference>
<keyword evidence="3 4" id="KW-0418">Kinase</keyword>
<evidence type="ECO:0000256" key="4">
    <source>
        <dbReference type="RuleBase" id="RU363090"/>
    </source>
</evidence>
<dbReference type="EC" id="2.7.-.-" evidence="4"/>
<organism evidence="6 7">
    <name type="scientific">Papiliotrema laurentii</name>
    <name type="common">Cryptococcus laurentii</name>
    <dbReference type="NCBI Taxonomy" id="5418"/>
    <lineage>
        <taxon>Eukaryota</taxon>
        <taxon>Fungi</taxon>
        <taxon>Dikarya</taxon>
        <taxon>Basidiomycota</taxon>
        <taxon>Agaricomycotina</taxon>
        <taxon>Tremellomycetes</taxon>
        <taxon>Tremellales</taxon>
        <taxon>Rhynchogastremaceae</taxon>
        <taxon>Papiliotrema</taxon>
    </lineage>
</organism>